<keyword evidence="5" id="KW-1185">Reference proteome</keyword>
<comment type="caution">
    <text evidence="4">The sequence shown here is derived from an EMBL/GenBank/DDBJ whole genome shotgun (WGS) entry which is preliminary data.</text>
</comment>
<evidence type="ECO:0000313" key="4">
    <source>
        <dbReference type="EMBL" id="KAB7741623.1"/>
    </source>
</evidence>
<dbReference type="Proteomes" id="UP000468901">
    <property type="component" value="Unassembled WGS sequence"/>
</dbReference>
<evidence type="ECO:0000313" key="5">
    <source>
        <dbReference type="Proteomes" id="UP000468901"/>
    </source>
</evidence>
<evidence type="ECO:0000256" key="1">
    <source>
        <dbReference type="ARBA" id="ARBA00009410"/>
    </source>
</evidence>
<evidence type="ECO:0000259" key="3">
    <source>
        <dbReference type="Pfam" id="PF01266"/>
    </source>
</evidence>
<organism evidence="4 5">
    <name type="scientific">Parvibaculum sedimenti</name>
    <dbReference type="NCBI Taxonomy" id="2608632"/>
    <lineage>
        <taxon>Bacteria</taxon>
        <taxon>Pseudomonadati</taxon>
        <taxon>Pseudomonadota</taxon>
        <taxon>Alphaproteobacteria</taxon>
        <taxon>Hyphomicrobiales</taxon>
        <taxon>Parvibaculaceae</taxon>
        <taxon>Parvibaculum</taxon>
    </lineage>
</organism>
<dbReference type="PANTHER" id="PTHR13847:SF280">
    <property type="entry name" value="D-AMINO ACID DEHYDROGENASE"/>
    <property type="match status" value="1"/>
</dbReference>
<dbReference type="Pfam" id="PF01266">
    <property type="entry name" value="DAO"/>
    <property type="match status" value="1"/>
</dbReference>
<name>A0A6N6VK80_9HYPH</name>
<dbReference type="Gene3D" id="3.30.9.10">
    <property type="entry name" value="D-Amino Acid Oxidase, subunit A, domain 2"/>
    <property type="match status" value="1"/>
</dbReference>
<dbReference type="PANTHER" id="PTHR13847">
    <property type="entry name" value="SARCOSINE DEHYDROGENASE-RELATED"/>
    <property type="match status" value="1"/>
</dbReference>
<reference evidence="4 5" key="1">
    <citation type="submission" date="2019-09" db="EMBL/GenBank/DDBJ databases">
        <title>Parvibaculum sedimenti sp. nov., isolated from sediment.</title>
        <authorList>
            <person name="Wang Y."/>
        </authorList>
    </citation>
    <scope>NUCLEOTIDE SEQUENCE [LARGE SCALE GENOMIC DNA]</scope>
    <source>
        <strain evidence="4 5">HXT-9</strain>
    </source>
</reference>
<proteinExistence type="inferred from homology"/>
<dbReference type="NCBIfam" id="NF001933">
    <property type="entry name" value="PRK00711.1"/>
    <property type="match status" value="1"/>
</dbReference>
<dbReference type="InterPro" id="IPR036188">
    <property type="entry name" value="FAD/NAD-bd_sf"/>
</dbReference>
<dbReference type="GO" id="GO:0008718">
    <property type="term" value="F:D-amino-acid dehydrogenase activity"/>
    <property type="evidence" value="ECO:0007669"/>
    <property type="project" value="TreeGrafter"/>
</dbReference>
<dbReference type="GO" id="GO:0005886">
    <property type="term" value="C:plasma membrane"/>
    <property type="evidence" value="ECO:0007669"/>
    <property type="project" value="TreeGrafter"/>
</dbReference>
<dbReference type="GO" id="GO:0055130">
    <property type="term" value="P:D-alanine catabolic process"/>
    <property type="evidence" value="ECO:0007669"/>
    <property type="project" value="TreeGrafter"/>
</dbReference>
<comment type="similarity">
    <text evidence="1">Belongs to the DadA oxidoreductase family.</text>
</comment>
<dbReference type="Gene3D" id="3.50.50.60">
    <property type="entry name" value="FAD/NAD(P)-binding domain"/>
    <property type="match status" value="2"/>
</dbReference>
<dbReference type="SUPFAM" id="SSF54373">
    <property type="entry name" value="FAD-linked reductases, C-terminal domain"/>
    <property type="match status" value="1"/>
</dbReference>
<protein>
    <submittedName>
        <fullName evidence="4">FAD-dependent oxidoreductase</fullName>
    </submittedName>
</protein>
<evidence type="ECO:0000256" key="2">
    <source>
        <dbReference type="ARBA" id="ARBA00023002"/>
    </source>
</evidence>
<sequence length="443" mass="47700">MSPHVGSRVRSSRRSILKVVVIGAGIVGVTTAYEFAERGHQVILIDKREGAGLETSYANGGQLGAGEVAPWAGPEVPWLALKWMGRADGPFRLRLKADPEQWIWLLRFLMRCRASAREERVLPNLGLALLTQSRMDEIAAKLTSEGAPLAFDERRDGIMQIFHYERSLKEAAHGAETMRRAGLEQRVLTAAECVEVEPALASSVQRGEIVGGLYCASDRSGDAHVFTRELAARAERLGVRFVTGAEVERFETQGDRITGVRTNGWLFGGDAVVLAAGIGSAKLARQLGLRIPVYPLKGYSVTVPAGEGVAPKVSLTDEARKIVVSRFGDRMRVAGTAEVSGYDTTLEMPRAKSVLDGLLSLLPQLSAGAGEAQFWTGLRPMSSDGSPLIGQAGRYRNLYLNTGHGSLGWTLGAGSAAALADAVCGETPRLDLTPFNIKRFSFI</sequence>
<dbReference type="InterPro" id="IPR006076">
    <property type="entry name" value="FAD-dep_OxRdtase"/>
</dbReference>
<dbReference type="AlphaFoldDB" id="A0A6N6VK80"/>
<dbReference type="SUPFAM" id="SSF51905">
    <property type="entry name" value="FAD/NAD(P)-binding domain"/>
    <property type="match status" value="1"/>
</dbReference>
<keyword evidence="2" id="KW-0560">Oxidoreductase</keyword>
<accession>A0A6N6VK80</accession>
<gene>
    <name evidence="4" type="ORF">F2P47_04260</name>
</gene>
<dbReference type="EMBL" id="WESC01000003">
    <property type="protein sequence ID" value="KAB7741623.1"/>
    <property type="molecule type" value="Genomic_DNA"/>
</dbReference>
<dbReference type="GO" id="GO:0005737">
    <property type="term" value="C:cytoplasm"/>
    <property type="evidence" value="ECO:0007669"/>
    <property type="project" value="TreeGrafter"/>
</dbReference>
<feature type="domain" description="FAD dependent oxidoreductase" evidence="3">
    <location>
        <begin position="18"/>
        <end position="421"/>
    </location>
</feature>